<name>A0A176VXT9_MARPO</name>
<dbReference type="Proteomes" id="UP000077202">
    <property type="component" value="Unassembled WGS sequence"/>
</dbReference>
<dbReference type="GO" id="GO:0006396">
    <property type="term" value="P:RNA processing"/>
    <property type="evidence" value="ECO:0007669"/>
    <property type="project" value="InterPro"/>
</dbReference>
<comment type="caution">
    <text evidence="2">The sequence shown here is derived from an EMBL/GenBank/DDBJ whole genome shotgun (WGS) entry which is preliminary data.</text>
</comment>
<dbReference type="GO" id="GO:0005737">
    <property type="term" value="C:cytoplasm"/>
    <property type="evidence" value="ECO:0007669"/>
    <property type="project" value="TreeGrafter"/>
</dbReference>
<feature type="domain" description="A to I editase" evidence="1">
    <location>
        <begin position="60"/>
        <end position="524"/>
    </location>
</feature>
<gene>
    <name evidence="2" type="ORF">AXG93_3217s1080</name>
</gene>
<dbReference type="PROSITE" id="PS50141">
    <property type="entry name" value="A_DEAMIN_EDITASE"/>
    <property type="match status" value="1"/>
</dbReference>
<keyword evidence="3" id="KW-1185">Reference proteome</keyword>
<dbReference type="GO" id="GO:0006382">
    <property type="term" value="P:adenosine to inosine editing"/>
    <property type="evidence" value="ECO:0007669"/>
    <property type="project" value="TreeGrafter"/>
</dbReference>
<dbReference type="AlphaFoldDB" id="A0A176VXT9"/>
<dbReference type="GO" id="GO:0003726">
    <property type="term" value="F:double-stranded RNA adenosine deaminase activity"/>
    <property type="evidence" value="ECO:0007669"/>
    <property type="project" value="TreeGrafter"/>
</dbReference>
<dbReference type="GO" id="GO:0003725">
    <property type="term" value="F:double-stranded RNA binding"/>
    <property type="evidence" value="ECO:0007669"/>
    <property type="project" value="TreeGrafter"/>
</dbReference>
<evidence type="ECO:0000313" key="2">
    <source>
        <dbReference type="EMBL" id="OAE25092.1"/>
    </source>
</evidence>
<organism evidence="2 3">
    <name type="scientific">Marchantia polymorpha subsp. ruderalis</name>
    <dbReference type="NCBI Taxonomy" id="1480154"/>
    <lineage>
        <taxon>Eukaryota</taxon>
        <taxon>Viridiplantae</taxon>
        <taxon>Streptophyta</taxon>
        <taxon>Embryophyta</taxon>
        <taxon>Marchantiophyta</taxon>
        <taxon>Marchantiopsida</taxon>
        <taxon>Marchantiidae</taxon>
        <taxon>Marchantiales</taxon>
        <taxon>Marchantiaceae</taxon>
        <taxon>Marchantia</taxon>
    </lineage>
</organism>
<evidence type="ECO:0000313" key="3">
    <source>
        <dbReference type="Proteomes" id="UP000077202"/>
    </source>
</evidence>
<reference evidence="2" key="1">
    <citation type="submission" date="2016-03" db="EMBL/GenBank/DDBJ databases">
        <title>Mechanisms controlling the formation of the plant cell surface in tip-growing cells are functionally conserved among land plants.</title>
        <authorList>
            <person name="Honkanen S."/>
            <person name="Jones V.A."/>
            <person name="Morieri G."/>
            <person name="Champion C."/>
            <person name="Hetherington A.J."/>
            <person name="Kelly S."/>
            <person name="Saint-Marcoux D."/>
            <person name="Proust H."/>
            <person name="Prescott H."/>
            <person name="Dolan L."/>
        </authorList>
    </citation>
    <scope>NUCLEOTIDE SEQUENCE [LARGE SCALE GENOMIC DNA]</scope>
    <source>
        <tissue evidence="2">Whole gametophyte</tissue>
    </source>
</reference>
<dbReference type="InterPro" id="IPR002466">
    <property type="entry name" value="A_deamin"/>
</dbReference>
<dbReference type="Pfam" id="PF02137">
    <property type="entry name" value="A_deamin"/>
    <property type="match status" value="1"/>
</dbReference>
<dbReference type="GO" id="GO:0008251">
    <property type="term" value="F:tRNA-specific adenosine deaminase activity"/>
    <property type="evidence" value="ECO:0007669"/>
    <property type="project" value="TreeGrafter"/>
</dbReference>
<sequence length="551" mass="60504">MEQASRKRCEAGGEAKDWGTMIADVVMAKYRSLPKKGKPQGVEATVLAAFVLTPGLKVIAMGTGTKCIGRSKMSSAGDLVNDSHAEVIARRALLRFFYSQLEEICKSTVKVNTAKSGSDSAATEVNKLDPIFECVPDIQGNRQFQLREGLQIHLYISQCPCGDACILPFPHDTMDEDCVVPGVNEGSCPQDPDGGATSSSLKFLKHTGAKLAKVEIGATRVDAIAAERQARLNHADRSFIQNELEQGELKHENAIFTADRLNAPERSYPDKHLEEMETQAAGMVRRKPGRGDATLSMSCSDKIARWNLLGLQGALLSHFISQPVYLSSIVVGDSEHKPKVTDISETVGIRQAGPVINQEAMNLTKWSSFESLQRALYKRLLPLRDILPSPFKLNEPLLWRAPKPPRELNPPVNGSTMPTCGYSVSWDASNVHEVVLGTTGRKQGTSAKGALSAATRSSLCKRALADRFLSLIPSLPWLSGASEMTYLQIKGASTQYQAARAVCFTSTSSPLHDWLVKPSSLQEFRLLPNYHRDYYWQFMRTAGVVERNIEL</sequence>
<dbReference type="GO" id="GO:0005730">
    <property type="term" value="C:nucleolus"/>
    <property type="evidence" value="ECO:0007669"/>
    <property type="project" value="TreeGrafter"/>
</dbReference>
<evidence type="ECO:0000259" key="1">
    <source>
        <dbReference type="PROSITE" id="PS50141"/>
    </source>
</evidence>
<dbReference type="PANTHER" id="PTHR10910:SF62">
    <property type="entry name" value="AT07585P-RELATED"/>
    <property type="match status" value="1"/>
</dbReference>
<proteinExistence type="predicted"/>
<dbReference type="EMBL" id="LVLJ01002403">
    <property type="protein sequence ID" value="OAE25092.1"/>
    <property type="molecule type" value="Genomic_DNA"/>
</dbReference>
<dbReference type="PANTHER" id="PTHR10910">
    <property type="entry name" value="EUKARYOTE SPECIFIC DSRNA BINDING PROTEIN"/>
    <property type="match status" value="1"/>
</dbReference>
<dbReference type="SMART" id="SM00552">
    <property type="entry name" value="ADEAMc"/>
    <property type="match status" value="1"/>
</dbReference>
<protein>
    <recommendedName>
        <fullName evidence="1">A to I editase domain-containing protein</fullName>
    </recommendedName>
</protein>
<accession>A0A176VXT9</accession>